<feature type="non-terminal residue" evidence="2">
    <location>
        <position position="1"/>
    </location>
</feature>
<protein>
    <submittedName>
        <fullName evidence="2">Uncharacterized protein</fullName>
    </submittedName>
</protein>
<reference evidence="2" key="1">
    <citation type="submission" date="2023-10" db="EMBL/GenBank/DDBJ databases">
        <authorList>
            <person name="Chen Y."/>
            <person name="Shah S."/>
            <person name="Dougan E. K."/>
            <person name="Thang M."/>
            <person name="Chan C."/>
        </authorList>
    </citation>
    <scope>NUCLEOTIDE SEQUENCE [LARGE SCALE GENOMIC DNA]</scope>
</reference>
<sequence length="101" mass="10697">VHEHEGGRGDATEELGDLVAARGARSAYRLGSVCVAAAPAGTDAEAEAPVCAQVKIINDGAVEWPAQMLLVRSARRAPTSGCRWRPWGPSVRARPARPPWT</sequence>
<proteinExistence type="predicted"/>
<feature type="region of interest" description="Disordered" evidence="1">
    <location>
        <begin position="79"/>
        <end position="101"/>
    </location>
</feature>
<organism evidence="2 3">
    <name type="scientific">Prorocentrum cordatum</name>
    <dbReference type="NCBI Taxonomy" id="2364126"/>
    <lineage>
        <taxon>Eukaryota</taxon>
        <taxon>Sar</taxon>
        <taxon>Alveolata</taxon>
        <taxon>Dinophyceae</taxon>
        <taxon>Prorocentrales</taxon>
        <taxon>Prorocentraceae</taxon>
        <taxon>Prorocentrum</taxon>
    </lineage>
</organism>
<dbReference type="Proteomes" id="UP001189429">
    <property type="component" value="Unassembled WGS sequence"/>
</dbReference>
<keyword evidence="3" id="KW-1185">Reference proteome</keyword>
<accession>A0ABN9XSH9</accession>
<name>A0ABN9XSH9_9DINO</name>
<comment type="caution">
    <text evidence="2">The sequence shown here is derived from an EMBL/GenBank/DDBJ whole genome shotgun (WGS) entry which is preliminary data.</text>
</comment>
<dbReference type="EMBL" id="CAUYUJ010021144">
    <property type="protein sequence ID" value="CAK0902959.1"/>
    <property type="molecule type" value="Genomic_DNA"/>
</dbReference>
<gene>
    <name evidence="2" type="ORF">PCOR1329_LOCUS79404</name>
</gene>
<evidence type="ECO:0000313" key="3">
    <source>
        <dbReference type="Proteomes" id="UP001189429"/>
    </source>
</evidence>
<evidence type="ECO:0000313" key="2">
    <source>
        <dbReference type="EMBL" id="CAK0902959.1"/>
    </source>
</evidence>
<evidence type="ECO:0000256" key="1">
    <source>
        <dbReference type="SAM" id="MobiDB-lite"/>
    </source>
</evidence>